<dbReference type="EMBL" id="QXDJ01000003">
    <property type="protein sequence ID" value="RII34591.1"/>
    <property type="molecule type" value="Genomic_DNA"/>
</dbReference>
<dbReference type="NCBIfam" id="NF047752">
    <property type="entry name" value="MntA_antitoxin"/>
    <property type="match status" value="1"/>
</dbReference>
<dbReference type="SUPFAM" id="SSF81301">
    <property type="entry name" value="Nucleotidyltransferase"/>
    <property type="match status" value="1"/>
</dbReference>
<protein>
    <submittedName>
        <fullName evidence="3">Nucleotidyltransferase domain protein</fullName>
    </submittedName>
    <submittedName>
        <fullName evidence="2">Nucleotidyltransferase domain-containing protein</fullName>
    </submittedName>
</protein>
<dbReference type="Proteomes" id="UP000656077">
    <property type="component" value="Unassembled WGS sequence"/>
</dbReference>
<feature type="domain" description="Polymerase beta nucleotidyltransferase" evidence="1">
    <location>
        <begin position="19"/>
        <end position="108"/>
    </location>
</feature>
<dbReference type="GO" id="GO:0016740">
    <property type="term" value="F:transferase activity"/>
    <property type="evidence" value="ECO:0007669"/>
    <property type="project" value="UniProtKB-KW"/>
</dbReference>
<evidence type="ECO:0000313" key="4">
    <source>
        <dbReference type="EMBL" id="RII34591.1"/>
    </source>
</evidence>
<sequence>MKSIYPKEKINSILGSKEVGDFFNKYNLSSVITFGSINTDDFNEESDVDIAIIGDNKIELGPILELEMYLESLLNREIDVIDLRSENLDLFLKIGILNEGKIIYTDDNNCCLQKFEEKLDRIYRENENFIYFRKKDVLS</sequence>
<dbReference type="PANTHER" id="PTHR43852:SF2">
    <property type="entry name" value="PROTEIN ADENYLYLTRANSFERASE MNTA"/>
    <property type="match status" value="1"/>
</dbReference>
<dbReference type="STRING" id="225345.CLCHR_20410"/>
<name>A0A1V4IR81_9CLOT</name>
<evidence type="ECO:0000259" key="1">
    <source>
        <dbReference type="Pfam" id="PF18765"/>
    </source>
</evidence>
<dbReference type="InterPro" id="IPR052930">
    <property type="entry name" value="TA_antitoxin_MntA"/>
</dbReference>
<dbReference type="Pfam" id="PF18765">
    <property type="entry name" value="Polbeta"/>
    <property type="match status" value="1"/>
</dbReference>
<keyword evidence="3" id="KW-0808">Transferase</keyword>
<dbReference type="AlphaFoldDB" id="A0A1V4IR81"/>
<dbReference type="OrthoDB" id="1927953at2"/>
<evidence type="ECO:0000313" key="6">
    <source>
        <dbReference type="Proteomes" id="UP000265930"/>
    </source>
</evidence>
<comment type="caution">
    <text evidence="3">The sequence shown here is derived from an EMBL/GenBank/DDBJ whole genome shotgun (WGS) entry which is preliminary data.</text>
</comment>
<dbReference type="Proteomes" id="UP000265930">
    <property type="component" value="Unassembled WGS sequence"/>
</dbReference>
<gene>
    <name evidence="3" type="ORF">CLCHR_20410</name>
    <name evidence="4" type="ORF">D2A34_15745</name>
    <name evidence="2" type="ORF">GKZ28_12935</name>
</gene>
<dbReference type="Gene3D" id="3.30.460.10">
    <property type="entry name" value="Beta Polymerase, domain 2"/>
    <property type="match status" value="1"/>
</dbReference>
<dbReference type="EMBL" id="MZGT01000024">
    <property type="protein sequence ID" value="OPJ62305.1"/>
    <property type="molecule type" value="Genomic_DNA"/>
</dbReference>
<dbReference type="RefSeq" id="WP_079439599.1">
    <property type="nucleotide sequence ID" value="NZ_MZGT01000024.1"/>
</dbReference>
<dbReference type="Proteomes" id="UP000191056">
    <property type="component" value="Unassembled WGS sequence"/>
</dbReference>
<keyword evidence="5" id="KW-1185">Reference proteome</keyword>
<evidence type="ECO:0000313" key="5">
    <source>
        <dbReference type="Proteomes" id="UP000191056"/>
    </source>
</evidence>
<dbReference type="CDD" id="cd05403">
    <property type="entry name" value="NT_KNTase_like"/>
    <property type="match status" value="1"/>
</dbReference>
<reference evidence="3 5" key="1">
    <citation type="submission" date="2017-03" db="EMBL/GenBank/DDBJ databases">
        <title>Genome sequence of Clostridium chromiireducens DSM 23318.</title>
        <authorList>
            <person name="Poehlein A."/>
            <person name="Daniel R."/>
        </authorList>
    </citation>
    <scope>NUCLEOTIDE SEQUENCE [LARGE SCALE GENOMIC DNA]</scope>
    <source>
        <strain evidence="3 5">DSM 23318</strain>
    </source>
</reference>
<dbReference type="PANTHER" id="PTHR43852">
    <property type="entry name" value="NUCLEOTIDYLTRANSFERASE"/>
    <property type="match status" value="1"/>
</dbReference>
<evidence type="ECO:0000313" key="2">
    <source>
        <dbReference type="EMBL" id="MVX64598.1"/>
    </source>
</evidence>
<accession>A0A1V4IR81</accession>
<reference evidence="4 6" key="2">
    <citation type="submission" date="2018-08" db="EMBL/GenBank/DDBJ databases">
        <title>Genome of Clostridium chromiireducens C1, DSM12136.</title>
        <authorList>
            <person name="Xing M."/>
            <person name="Wei Y."/>
            <person name="Ang E.L."/>
            <person name="Zhao H."/>
            <person name="Zhang Y."/>
        </authorList>
    </citation>
    <scope>NUCLEOTIDE SEQUENCE [LARGE SCALE GENOMIC DNA]</scope>
    <source>
        <strain evidence="4 6">C1</strain>
    </source>
</reference>
<dbReference type="InterPro" id="IPR041633">
    <property type="entry name" value="Polbeta"/>
</dbReference>
<reference evidence="2" key="3">
    <citation type="submission" date="2019-12" db="EMBL/GenBank/DDBJ databases">
        <title>Microbes associate with the intestines of laboratory mice.</title>
        <authorList>
            <person name="Navarre W."/>
            <person name="Wong E."/>
        </authorList>
    </citation>
    <scope>NUCLEOTIDE SEQUENCE</scope>
    <source>
        <strain evidence="2">NM79_F5</strain>
    </source>
</reference>
<dbReference type="InterPro" id="IPR043519">
    <property type="entry name" value="NT_sf"/>
</dbReference>
<dbReference type="EMBL" id="WSRQ01000019">
    <property type="protein sequence ID" value="MVX64598.1"/>
    <property type="molecule type" value="Genomic_DNA"/>
</dbReference>
<proteinExistence type="predicted"/>
<organism evidence="3 5">
    <name type="scientific">Clostridium chromiireducens</name>
    <dbReference type="NCBI Taxonomy" id="225345"/>
    <lineage>
        <taxon>Bacteria</taxon>
        <taxon>Bacillati</taxon>
        <taxon>Bacillota</taxon>
        <taxon>Clostridia</taxon>
        <taxon>Eubacteriales</taxon>
        <taxon>Clostridiaceae</taxon>
        <taxon>Clostridium</taxon>
    </lineage>
</organism>
<evidence type="ECO:0000313" key="3">
    <source>
        <dbReference type="EMBL" id="OPJ62305.1"/>
    </source>
</evidence>